<keyword evidence="3 4" id="KW-0648">Protein biosynthesis</keyword>
<feature type="region of interest" description="Disordered" evidence="6">
    <location>
        <begin position="635"/>
        <end position="686"/>
    </location>
</feature>
<sequence>MASTNPQLQQRSGAHQPYGGEAGDTSRQYYSGQGVGSDSLSDFGEEDDLIPDFPTAAATNTATTTTSTTADEAQLHEAQQQQQQQQAAAALAAVPEQVRKYIVLFWQAVQGNNLGEISSAYEGSWNRLTEKFYQRSEWPEAEVIAPLVNNDSKFLMLYRELWFRHVYSRLSPDGEDRFSSYDSYCDFFNHVLNSDGPVALELPPQWLWDIVDEFIYQFQSYSQWRNRAGSKTEDELQLLQDGGVWSSYSVLNVLYSLIQKSRITEQLVAMQEGRDPDEVAGEFGSKPLYKMLGYFSIIGLLRVHVLLGDYTLALQMLDHLDLGKKSSSSSSSLGLINRVTACHVTAYYYVGFAYLMLGRYADAIKSFTHILVFTMRLRQYHTRSYQYDQINKTVDRMYALLAIACALCPTRLDENIQNTMRDKYGEQYARMSRGAGGAISGSGSSSSSASASDQASGTEALSAFEELFLYACPKFITSNSPPYHDAEQLEAYVRQPSMGDPAQHQLRLFLSSARAQLSNAHIRSFLRLFTTLGTDRLASFLGVDEEELTETLMLLKSSTRSPVWASGEGSLLDGPGVEVVNTSDLDFAIEGSMVHIRESRVGRRYAEWFRRNSVRMADVLGSIQGKALPIAAPVQAGEPGKTEQQQGKTGGAAAATAVNGTTGTGKPAWGAAGARTAPTAAAAAAQ</sequence>
<evidence type="ECO:0000313" key="9">
    <source>
        <dbReference type="Proteomes" id="UP000245884"/>
    </source>
</evidence>
<comment type="similarity">
    <text evidence="4">Belongs to the eIF-3 subunit L family.</text>
</comment>
<feature type="compositionally biased region" description="Low complexity" evidence="6">
    <location>
        <begin position="642"/>
        <end position="686"/>
    </location>
</feature>
<keyword evidence="2 4" id="KW-0396">Initiation factor</keyword>
<dbReference type="InterPro" id="IPR000717">
    <property type="entry name" value="PCI_dom"/>
</dbReference>
<dbReference type="Pfam" id="PF10255">
    <property type="entry name" value="Paf67"/>
    <property type="match status" value="1"/>
</dbReference>
<dbReference type="PANTHER" id="PTHR13242:SF0">
    <property type="entry name" value="EUKARYOTIC TRANSLATION INITIATION FACTOR 3 SUBUNIT L"/>
    <property type="match status" value="1"/>
</dbReference>
<reference evidence="8 9" key="1">
    <citation type="journal article" date="2018" name="Mol. Biol. Evol.">
        <title>Broad Genomic Sampling Reveals a Smut Pathogenic Ancestry of the Fungal Clade Ustilaginomycotina.</title>
        <authorList>
            <person name="Kijpornyongpan T."/>
            <person name="Mondo S.J."/>
            <person name="Barry K."/>
            <person name="Sandor L."/>
            <person name="Lee J."/>
            <person name="Lipzen A."/>
            <person name="Pangilinan J."/>
            <person name="LaButti K."/>
            <person name="Hainaut M."/>
            <person name="Henrissat B."/>
            <person name="Grigoriev I.V."/>
            <person name="Spatafora J.W."/>
            <person name="Aime M.C."/>
        </authorList>
    </citation>
    <scope>NUCLEOTIDE SEQUENCE [LARGE SCALE GENOMIC DNA]</scope>
    <source>
        <strain evidence="8 9">MCA 5214</strain>
    </source>
</reference>
<dbReference type="EMBL" id="KZ819665">
    <property type="protein sequence ID" value="PWN28680.1"/>
    <property type="molecule type" value="Genomic_DNA"/>
</dbReference>
<feature type="repeat" description="TPR" evidence="5">
    <location>
        <begin position="344"/>
        <end position="377"/>
    </location>
</feature>
<comment type="subcellular location">
    <subcellularLocation>
        <location evidence="4">Cytoplasm</location>
    </subcellularLocation>
</comment>
<evidence type="ECO:0000256" key="1">
    <source>
        <dbReference type="ARBA" id="ARBA00022490"/>
    </source>
</evidence>
<evidence type="ECO:0000313" key="8">
    <source>
        <dbReference type="EMBL" id="PWN28680.1"/>
    </source>
</evidence>
<gene>
    <name evidence="8" type="ORF">BDZ90DRAFT_279021</name>
</gene>
<dbReference type="HAMAP" id="MF_03011">
    <property type="entry name" value="eIF3l"/>
    <property type="match status" value="1"/>
</dbReference>
<dbReference type="PANTHER" id="PTHR13242">
    <property type="entry name" value="EUKARYOTIC TRANSLATION INITIATION FACTOR 3"/>
    <property type="match status" value="1"/>
</dbReference>
<dbReference type="InterPro" id="IPR019382">
    <property type="entry name" value="eIF3l"/>
</dbReference>
<evidence type="ECO:0000256" key="3">
    <source>
        <dbReference type="ARBA" id="ARBA00022917"/>
    </source>
</evidence>
<dbReference type="InterPro" id="IPR019734">
    <property type="entry name" value="TPR_rpt"/>
</dbReference>
<feature type="compositionally biased region" description="Polar residues" evidence="6">
    <location>
        <begin position="25"/>
        <end position="40"/>
    </location>
</feature>
<dbReference type="PROSITE" id="PS50005">
    <property type="entry name" value="TPR"/>
    <property type="match status" value="1"/>
</dbReference>
<dbReference type="GO" id="GO:0016282">
    <property type="term" value="C:eukaryotic 43S preinitiation complex"/>
    <property type="evidence" value="ECO:0007669"/>
    <property type="project" value="UniProtKB-UniRule"/>
</dbReference>
<dbReference type="AlphaFoldDB" id="A0A316UTQ7"/>
<comment type="subunit">
    <text evidence="4">Component of the eukaryotic translation initiation factor 3 (eIF-3) complex.</text>
</comment>
<dbReference type="GeneID" id="37030964"/>
<keyword evidence="9" id="KW-1185">Reference proteome</keyword>
<dbReference type="STRING" id="1569628.A0A316UTQ7"/>
<protein>
    <recommendedName>
        <fullName evidence="4">Eukaryotic translation initiation factor 3 subunit L</fullName>
        <shortName evidence="4">eIF3l</shortName>
    </recommendedName>
</protein>
<organism evidence="8 9">
    <name type="scientific">Jaminaea rosea</name>
    <dbReference type="NCBI Taxonomy" id="1569628"/>
    <lineage>
        <taxon>Eukaryota</taxon>
        <taxon>Fungi</taxon>
        <taxon>Dikarya</taxon>
        <taxon>Basidiomycota</taxon>
        <taxon>Ustilaginomycotina</taxon>
        <taxon>Exobasidiomycetes</taxon>
        <taxon>Microstromatales</taxon>
        <taxon>Microstromatales incertae sedis</taxon>
        <taxon>Jaminaea</taxon>
    </lineage>
</organism>
<evidence type="ECO:0000256" key="5">
    <source>
        <dbReference type="PROSITE-ProRule" id="PRU00339"/>
    </source>
</evidence>
<dbReference type="PROSITE" id="PS50250">
    <property type="entry name" value="PCI"/>
    <property type="match status" value="1"/>
</dbReference>
<accession>A0A316UTQ7</accession>
<name>A0A316UTQ7_9BASI</name>
<feature type="compositionally biased region" description="Polar residues" evidence="6">
    <location>
        <begin position="1"/>
        <end position="13"/>
    </location>
</feature>
<keyword evidence="1 4" id="KW-0963">Cytoplasm</keyword>
<dbReference type="GO" id="GO:0005852">
    <property type="term" value="C:eukaryotic translation initiation factor 3 complex"/>
    <property type="evidence" value="ECO:0007669"/>
    <property type="project" value="UniProtKB-UniRule"/>
</dbReference>
<evidence type="ECO:0000256" key="4">
    <source>
        <dbReference type="HAMAP-Rule" id="MF_03011"/>
    </source>
</evidence>
<dbReference type="OrthoDB" id="15082at2759"/>
<dbReference type="GO" id="GO:0033290">
    <property type="term" value="C:eukaryotic 48S preinitiation complex"/>
    <property type="evidence" value="ECO:0007669"/>
    <property type="project" value="UniProtKB-UniRule"/>
</dbReference>
<feature type="domain" description="PCI" evidence="7">
    <location>
        <begin position="366"/>
        <end position="603"/>
    </location>
</feature>
<proteinExistence type="inferred from homology"/>
<dbReference type="GO" id="GO:0001732">
    <property type="term" value="P:formation of cytoplasmic translation initiation complex"/>
    <property type="evidence" value="ECO:0007669"/>
    <property type="project" value="UniProtKB-UniRule"/>
</dbReference>
<dbReference type="RefSeq" id="XP_025363292.1">
    <property type="nucleotide sequence ID" value="XM_025509141.1"/>
</dbReference>
<dbReference type="GO" id="GO:0003743">
    <property type="term" value="F:translation initiation factor activity"/>
    <property type="evidence" value="ECO:0007669"/>
    <property type="project" value="UniProtKB-UniRule"/>
</dbReference>
<comment type="function">
    <text evidence="4">Component of the eukaryotic translation initiation factor 3 (eIF-3) complex, which is involved in protein synthesis of a specialized repertoire of mRNAs and, together with other initiation factors, stimulates binding of mRNA and methionyl-tRNAi to the 40S ribosome. The eIF-3 complex specifically targets and initiates translation of a subset of mRNAs involved in cell proliferation.</text>
</comment>
<keyword evidence="5" id="KW-0802">TPR repeat</keyword>
<dbReference type="Proteomes" id="UP000245884">
    <property type="component" value="Unassembled WGS sequence"/>
</dbReference>
<feature type="compositionally biased region" description="Low complexity" evidence="6">
    <location>
        <begin position="55"/>
        <end position="81"/>
    </location>
</feature>
<evidence type="ECO:0000256" key="6">
    <source>
        <dbReference type="SAM" id="MobiDB-lite"/>
    </source>
</evidence>
<evidence type="ECO:0000259" key="7">
    <source>
        <dbReference type="PROSITE" id="PS50250"/>
    </source>
</evidence>
<feature type="region of interest" description="Disordered" evidence="6">
    <location>
        <begin position="1"/>
        <end position="81"/>
    </location>
</feature>
<evidence type="ECO:0000256" key="2">
    <source>
        <dbReference type="ARBA" id="ARBA00022540"/>
    </source>
</evidence>